<keyword evidence="7 8" id="KW-0472">Membrane</keyword>
<feature type="transmembrane region" description="Helical" evidence="8">
    <location>
        <begin position="199"/>
        <end position="223"/>
    </location>
</feature>
<keyword evidence="4" id="KW-0808">Transferase</keyword>
<feature type="transmembrane region" description="Helical" evidence="8">
    <location>
        <begin position="168"/>
        <end position="187"/>
    </location>
</feature>
<evidence type="ECO:0000256" key="6">
    <source>
        <dbReference type="ARBA" id="ARBA00022989"/>
    </source>
</evidence>
<evidence type="ECO:0000256" key="1">
    <source>
        <dbReference type="ARBA" id="ARBA00004651"/>
    </source>
</evidence>
<feature type="transmembrane region" description="Helical" evidence="8">
    <location>
        <begin position="130"/>
        <end position="148"/>
    </location>
</feature>
<keyword evidence="2" id="KW-1003">Cell membrane</keyword>
<feature type="domain" description="Glycosyltransferase RgtA/B/C/D-like" evidence="9">
    <location>
        <begin position="73"/>
        <end position="212"/>
    </location>
</feature>
<feature type="transmembrane region" description="Helical" evidence="8">
    <location>
        <begin position="339"/>
        <end position="361"/>
    </location>
</feature>
<evidence type="ECO:0000313" key="10">
    <source>
        <dbReference type="EMBL" id="KGI21308.1"/>
    </source>
</evidence>
<evidence type="ECO:0000256" key="2">
    <source>
        <dbReference type="ARBA" id="ARBA00022475"/>
    </source>
</evidence>
<dbReference type="GO" id="GO:0005886">
    <property type="term" value="C:plasma membrane"/>
    <property type="evidence" value="ECO:0007669"/>
    <property type="project" value="UniProtKB-SubCell"/>
</dbReference>
<dbReference type="InterPro" id="IPR038731">
    <property type="entry name" value="RgtA/B/C-like"/>
</dbReference>
<evidence type="ECO:0000259" key="9">
    <source>
        <dbReference type="Pfam" id="PF13231"/>
    </source>
</evidence>
<protein>
    <submittedName>
        <fullName evidence="10">Membrane protein</fullName>
    </submittedName>
</protein>
<sequence length="426" mass="49676">MQNCYRQISIIFFIFLLLILIVFGYTPTNDGEGYLEYAHTCLTYGEPYPCTPNIQGEPFIWNIGQINLVILSLYLFNSIVPILVLMCLLKACSAYLLARITQKLLNERIALIAILLYICYPNNWGQSTTILSEIPSVTLLLWGIFLILHSSHYQQLFIAGFIMAFSNWFRPLGVIFIGTFILYFLIFERQKWWRKAGSLLTGYLLFITVVGTSCWLRTGYFLYQSDTLWFNMVAATYETSVEPHYNAEMYPKGTLRYIEDREHKTAIECKDIWKQRSINWLKQHPLTYLKKVPGRLFYMYMNDMDNISAFLSDKSSAENNYITLPYRSLLKNLKHLTPIQWLGLYNMIFYWLLLLSTIFSFHFLRKEKQYKVLFLTLSILVGGSLALVLAVHGETRFKAPFMPFIIMTAAISIAQCYGKKPYQKRG</sequence>
<evidence type="ECO:0000256" key="7">
    <source>
        <dbReference type="ARBA" id="ARBA00023136"/>
    </source>
</evidence>
<dbReference type="AlphaFoldDB" id="A0A098YRN1"/>
<comment type="subcellular location">
    <subcellularLocation>
        <location evidence="1">Cell membrane</location>
        <topology evidence="1">Multi-pass membrane protein</topology>
    </subcellularLocation>
</comment>
<dbReference type="RefSeq" id="WP_036928762.1">
    <property type="nucleotide sequence ID" value="NZ_JRPQ01000160.1"/>
</dbReference>
<evidence type="ECO:0000256" key="5">
    <source>
        <dbReference type="ARBA" id="ARBA00022692"/>
    </source>
</evidence>
<name>A0A098YRN1_9BACT</name>
<evidence type="ECO:0000256" key="3">
    <source>
        <dbReference type="ARBA" id="ARBA00022676"/>
    </source>
</evidence>
<gene>
    <name evidence="10" type="ORF">HMPREF9304_10885</name>
</gene>
<dbReference type="Proteomes" id="UP000029723">
    <property type="component" value="Unassembled WGS sequence"/>
</dbReference>
<evidence type="ECO:0000256" key="8">
    <source>
        <dbReference type="SAM" id="Phobius"/>
    </source>
</evidence>
<feature type="transmembrane region" description="Helical" evidence="8">
    <location>
        <begin position="7"/>
        <end position="26"/>
    </location>
</feature>
<evidence type="ECO:0000256" key="4">
    <source>
        <dbReference type="ARBA" id="ARBA00022679"/>
    </source>
</evidence>
<keyword evidence="3" id="KW-0328">Glycosyltransferase</keyword>
<dbReference type="Pfam" id="PF13231">
    <property type="entry name" value="PMT_2"/>
    <property type="match status" value="1"/>
</dbReference>
<accession>A0A098YRN1</accession>
<feature type="transmembrane region" description="Helical" evidence="8">
    <location>
        <begin position="373"/>
        <end position="393"/>
    </location>
</feature>
<organism evidence="10 11">
    <name type="scientific">Hoylesella timonensis S9-PR14</name>
    <dbReference type="NCBI Taxonomy" id="1401062"/>
    <lineage>
        <taxon>Bacteria</taxon>
        <taxon>Pseudomonadati</taxon>
        <taxon>Bacteroidota</taxon>
        <taxon>Bacteroidia</taxon>
        <taxon>Bacteroidales</taxon>
        <taxon>Prevotellaceae</taxon>
        <taxon>Hoylesella</taxon>
    </lineage>
</organism>
<keyword evidence="6 8" id="KW-1133">Transmembrane helix</keyword>
<dbReference type="PANTHER" id="PTHR33908">
    <property type="entry name" value="MANNOSYLTRANSFERASE YKCB-RELATED"/>
    <property type="match status" value="1"/>
</dbReference>
<dbReference type="GO" id="GO:0016763">
    <property type="term" value="F:pentosyltransferase activity"/>
    <property type="evidence" value="ECO:0007669"/>
    <property type="project" value="TreeGrafter"/>
</dbReference>
<feature type="transmembrane region" description="Helical" evidence="8">
    <location>
        <begin position="399"/>
        <end position="418"/>
    </location>
</feature>
<dbReference type="InterPro" id="IPR050297">
    <property type="entry name" value="LipidA_mod_glycosyltrf_83"/>
</dbReference>
<dbReference type="OrthoDB" id="1098184at2"/>
<proteinExistence type="predicted"/>
<dbReference type="EMBL" id="JRPQ01000160">
    <property type="protein sequence ID" value="KGI21308.1"/>
    <property type="molecule type" value="Genomic_DNA"/>
</dbReference>
<comment type="caution">
    <text evidence="10">The sequence shown here is derived from an EMBL/GenBank/DDBJ whole genome shotgun (WGS) entry which is preliminary data.</text>
</comment>
<dbReference type="GO" id="GO:0009103">
    <property type="term" value="P:lipopolysaccharide biosynthetic process"/>
    <property type="evidence" value="ECO:0007669"/>
    <property type="project" value="UniProtKB-ARBA"/>
</dbReference>
<feature type="transmembrane region" description="Helical" evidence="8">
    <location>
        <begin position="74"/>
        <end position="98"/>
    </location>
</feature>
<reference evidence="10 11" key="1">
    <citation type="submission" date="2014-07" db="EMBL/GenBank/DDBJ databases">
        <authorList>
            <person name="McCorrison J."/>
            <person name="Sanka R."/>
            <person name="Torralba M."/>
            <person name="Gillis M."/>
            <person name="Haft D.H."/>
            <person name="Methe B."/>
            <person name="Sutton G."/>
            <person name="Nelson K.E."/>
        </authorList>
    </citation>
    <scope>NUCLEOTIDE SEQUENCE [LARGE SCALE GENOMIC DNA]</scope>
    <source>
        <strain evidence="10 11">S9-PR14</strain>
    </source>
</reference>
<dbReference type="PANTHER" id="PTHR33908:SF11">
    <property type="entry name" value="MEMBRANE PROTEIN"/>
    <property type="match status" value="1"/>
</dbReference>
<keyword evidence="5 8" id="KW-0812">Transmembrane</keyword>
<evidence type="ECO:0000313" key="11">
    <source>
        <dbReference type="Proteomes" id="UP000029723"/>
    </source>
</evidence>